<dbReference type="PANTHER" id="PTHR42760">
    <property type="entry name" value="SHORT-CHAIN DEHYDROGENASES/REDUCTASES FAMILY MEMBER"/>
    <property type="match status" value="1"/>
</dbReference>
<dbReference type="EC" id="1.1.1.-" evidence="2"/>
<dbReference type="EMBL" id="JBHTMN010000003">
    <property type="protein sequence ID" value="MFD1381996.1"/>
    <property type="molecule type" value="Genomic_DNA"/>
</dbReference>
<evidence type="ECO:0000313" key="2">
    <source>
        <dbReference type="EMBL" id="MFD1381996.1"/>
    </source>
</evidence>
<keyword evidence="3" id="KW-1185">Reference proteome</keyword>
<dbReference type="RefSeq" id="WP_377364548.1">
    <property type="nucleotide sequence ID" value="NZ_JBHTMN010000003.1"/>
</dbReference>
<reference evidence="3" key="1">
    <citation type="journal article" date="2019" name="Int. J. Syst. Evol. Microbiol.">
        <title>The Global Catalogue of Microorganisms (GCM) 10K type strain sequencing project: providing services to taxonomists for standard genome sequencing and annotation.</title>
        <authorList>
            <consortium name="The Broad Institute Genomics Platform"/>
            <consortium name="The Broad Institute Genome Sequencing Center for Infectious Disease"/>
            <person name="Wu L."/>
            <person name="Ma J."/>
        </authorList>
    </citation>
    <scope>NUCLEOTIDE SEQUENCE [LARGE SCALE GENOMIC DNA]</scope>
    <source>
        <strain evidence="3">JCM 30774</strain>
    </source>
</reference>
<evidence type="ECO:0000313" key="3">
    <source>
        <dbReference type="Proteomes" id="UP001597059"/>
    </source>
</evidence>
<dbReference type="PRINTS" id="PR00081">
    <property type="entry name" value="GDHRDH"/>
</dbReference>
<dbReference type="GO" id="GO:0016491">
    <property type="term" value="F:oxidoreductase activity"/>
    <property type="evidence" value="ECO:0007669"/>
    <property type="project" value="UniProtKB-KW"/>
</dbReference>
<name>A0ABW4AWJ2_9GAMM</name>
<dbReference type="Pfam" id="PF13561">
    <property type="entry name" value="adh_short_C2"/>
    <property type="match status" value="1"/>
</dbReference>
<gene>
    <name evidence="2" type="ORF">ACFQ45_01370</name>
</gene>
<dbReference type="PANTHER" id="PTHR42760:SF53">
    <property type="entry name" value="BLR4183 PROTEIN"/>
    <property type="match status" value="1"/>
</dbReference>
<dbReference type="Gene3D" id="3.40.50.720">
    <property type="entry name" value="NAD(P)-binding Rossmann-like Domain"/>
    <property type="match status" value="1"/>
</dbReference>
<dbReference type="InterPro" id="IPR002347">
    <property type="entry name" value="SDR_fam"/>
</dbReference>
<evidence type="ECO:0000256" key="1">
    <source>
        <dbReference type="ARBA" id="ARBA00006484"/>
    </source>
</evidence>
<sequence>MNKLALITGGSRGIGQHSAQALAQEGVDIIITYHSQADAASDVVNRLKALGVNAAALSLDTSKTDTFPNFVARLKHELNTTFNRASIDYLFNNAGTGLHSMITDSTEADFDEMYQLHLKGPFFLTQALYPMINEGGSILNISSGLARFSLPGSASYAIMKGGVEVMSRYMAKEFSDRSITVNTLAPGAIATDFRGGAVRDNPEMNKMVASFTALGRVGLPEDIGRVVAQLLNEKSHWMTGQRIEASGGMFL</sequence>
<proteinExistence type="inferred from homology"/>
<dbReference type="PRINTS" id="PR00080">
    <property type="entry name" value="SDRFAMILY"/>
</dbReference>
<comment type="caution">
    <text evidence="2">The sequence shown here is derived from an EMBL/GenBank/DDBJ whole genome shotgun (WGS) entry which is preliminary data.</text>
</comment>
<comment type="similarity">
    <text evidence="1">Belongs to the short-chain dehydrogenases/reductases (SDR) family.</text>
</comment>
<keyword evidence="2" id="KW-0560">Oxidoreductase</keyword>
<dbReference type="InterPro" id="IPR036291">
    <property type="entry name" value="NAD(P)-bd_dom_sf"/>
</dbReference>
<accession>A0ABW4AWJ2</accession>
<dbReference type="SUPFAM" id="SSF51735">
    <property type="entry name" value="NAD(P)-binding Rossmann-fold domains"/>
    <property type="match status" value="1"/>
</dbReference>
<protein>
    <submittedName>
        <fullName evidence="2">SDR family NAD(P)-dependent oxidoreductase</fullName>
        <ecNumber evidence="2">1.1.1.-</ecNumber>
    </submittedName>
</protein>
<organism evidence="2 3">
    <name type="scientific">Rhodanobacter aciditrophus</name>
    <dbReference type="NCBI Taxonomy" id="1623218"/>
    <lineage>
        <taxon>Bacteria</taxon>
        <taxon>Pseudomonadati</taxon>
        <taxon>Pseudomonadota</taxon>
        <taxon>Gammaproteobacteria</taxon>
        <taxon>Lysobacterales</taxon>
        <taxon>Rhodanobacteraceae</taxon>
        <taxon>Rhodanobacter</taxon>
    </lineage>
</organism>
<dbReference type="Proteomes" id="UP001597059">
    <property type="component" value="Unassembled WGS sequence"/>
</dbReference>